<dbReference type="AlphaFoldDB" id="A0A4Y2REC6"/>
<name>A0A4Y2REC6_ARAVE</name>
<feature type="region of interest" description="Disordered" evidence="1">
    <location>
        <begin position="34"/>
        <end position="87"/>
    </location>
</feature>
<reference evidence="2 3" key="1">
    <citation type="journal article" date="2019" name="Sci. Rep.">
        <title>Orb-weaving spider Araneus ventricosus genome elucidates the spidroin gene catalogue.</title>
        <authorList>
            <person name="Kono N."/>
            <person name="Nakamura H."/>
            <person name="Ohtoshi R."/>
            <person name="Moran D.A.P."/>
            <person name="Shinohara A."/>
            <person name="Yoshida Y."/>
            <person name="Fujiwara M."/>
            <person name="Mori M."/>
            <person name="Tomita M."/>
            <person name="Arakawa K."/>
        </authorList>
    </citation>
    <scope>NUCLEOTIDE SEQUENCE [LARGE SCALE GENOMIC DNA]</scope>
</reference>
<sequence>MSEWDSLFALGAGGDETCDLPINKRDAFKVSWSTREADYPGRGKDRGSSPLIHPWKEHKKTEETEEKQEIGIESLEDPLNESVPGAN</sequence>
<evidence type="ECO:0000313" key="3">
    <source>
        <dbReference type="Proteomes" id="UP000499080"/>
    </source>
</evidence>
<keyword evidence="3" id="KW-1185">Reference proteome</keyword>
<dbReference type="EMBL" id="BGPR01016779">
    <property type="protein sequence ID" value="GBN74134.1"/>
    <property type="molecule type" value="Genomic_DNA"/>
</dbReference>
<feature type="compositionally biased region" description="Basic and acidic residues" evidence="1">
    <location>
        <begin position="35"/>
        <end position="47"/>
    </location>
</feature>
<protein>
    <submittedName>
        <fullName evidence="2">Uncharacterized protein</fullName>
    </submittedName>
</protein>
<feature type="compositionally biased region" description="Basic and acidic residues" evidence="1">
    <location>
        <begin position="59"/>
        <end position="70"/>
    </location>
</feature>
<accession>A0A4Y2REC6</accession>
<dbReference type="Proteomes" id="UP000499080">
    <property type="component" value="Unassembled WGS sequence"/>
</dbReference>
<gene>
    <name evidence="2" type="ORF">AVEN_51069_1</name>
</gene>
<evidence type="ECO:0000313" key="2">
    <source>
        <dbReference type="EMBL" id="GBN74134.1"/>
    </source>
</evidence>
<comment type="caution">
    <text evidence="2">The sequence shown here is derived from an EMBL/GenBank/DDBJ whole genome shotgun (WGS) entry which is preliminary data.</text>
</comment>
<evidence type="ECO:0000256" key="1">
    <source>
        <dbReference type="SAM" id="MobiDB-lite"/>
    </source>
</evidence>
<organism evidence="2 3">
    <name type="scientific">Araneus ventricosus</name>
    <name type="common">Orbweaver spider</name>
    <name type="synonym">Epeira ventricosa</name>
    <dbReference type="NCBI Taxonomy" id="182803"/>
    <lineage>
        <taxon>Eukaryota</taxon>
        <taxon>Metazoa</taxon>
        <taxon>Ecdysozoa</taxon>
        <taxon>Arthropoda</taxon>
        <taxon>Chelicerata</taxon>
        <taxon>Arachnida</taxon>
        <taxon>Araneae</taxon>
        <taxon>Araneomorphae</taxon>
        <taxon>Entelegynae</taxon>
        <taxon>Araneoidea</taxon>
        <taxon>Araneidae</taxon>
        <taxon>Araneus</taxon>
    </lineage>
</organism>
<proteinExistence type="predicted"/>